<dbReference type="OrthoDB" id="6314559at2"/>
<dbReference type="EMBL" id="APVG01000008">
    <property type="protein sequence ID" value="ENY73089.1"/>
    <property type="molecule type" value="Genomic_DNA"/>
</dbReference>
<proteinExistence type="predicted"/>
<gene>
    <name evidence="1" type="ORF">G114_04931</name>
</gene>
<organism evidence="1 2">
    <name type="scientific">Aeromonas diversa CDC 2478-85</name>
    <dbReference type="NCBI Taxonomy" id="1268237"/>
    <lineage>
        <taxon>Bacteria</taxon>
        <taxon>Pseudomonadati</taxon>
        <taxon>Pseudomonadota</taxon>
        <taxon>Gammaproteobacteria</taxon>
        <taxon>Aeromonadales</taxon>
        <taxon>Aeromonadaceae</taxon>
        <taxon>Aeromonas</taxon>
    </lineage>
</organism>
<dbReference type="AlphaFoldDB" id="N9U400"/>
<evidence type="ECO:0000313" key="1">
    <source>
        <dbReference type="EMBL" id="ENY73089.1"/>
    </source>
</evidence>
<dbReference type="RefSeq" id="WP_005349187.1">
    <property type="nucleotide sequence ID" value="NZ_APVG01000008.1"/>
</dbReference>
<protein>
    <recommendedName>
        <fullName evidence="3">KfrA N-terminal DNA-binding domain-containing protein</fullName>
    </recommendedName>
</protein>
<sequence>MSHRDAILRIANELAERGTTPTTAMVKARLGEPVPMAELMSVLASWKQGQTAALPPPEPAQRPAESLEARLDRIEAKLDTLITLLQSR</sequence>
<comment type="caution">
    <text evidence="1">The sequence shown here is derived from an EMBL/GenBank/DDBJ whole genome shotgun (WGS) entry which is preliminary data.</text>
</comment>
<name>N9U400_9GAMM</name>
<dbReference type="PATRIC" id="fig|1268237.3.peg.969"/>
<accession>N9U400</accession>
<evidence type="ECO:0000313" key="2">
    <source>
        <dbReference type="Proteomes" id="UP000023775"/>
    </source>
</evidence>
<keyword evidence="2" id="KW-1185">Reference proteome</keyword>
<dbReference type="eggNOG" id="ENOG5033JKV">
    <property type="taxonomic scope" value="Bacteria"/>
</dbReference>
<reference evidence="1 2" key="1">
    <citation type="journal article" date="2013" name="Genome Announc.">
        <title>Draft Genome Sequence of the Aeromonas diversa Type Strain.</title>
        <authorList>
            <person name="Farfan M."/>
            <person name="Spataro N."/>
            <person name="Sanglas A."/>
            <person name="Albarral V."/>
            <person name="Loren J.G."/>
            <person name="Bosch E."/>
            <person name="Fuste M.C."/>
        </authorList>
    </citation>
    <scope>NUCLEOTIDE SEQUENCE [LARGE SCALE GENOMIC DNA]</scope>
    <source>
        <strain evidence="1 2">2478-85</strain>
    </source>
</reference>
<dbReference type="Proteomes" id="UP000023775">
    <property type="component" value="Unassembled WGS sequence"/>
</dbReference>
<evidence type="ECO:0008006" key="3">
    <source>
        <dbReference type="Google" id="ProtNLM"/>
    </source>
</evidence>